<accession>A0A914UID3</accession>
<proteinExistence type="predicted"/>
<keyword evidence="1" id="KW-0812">Transmembrane</keyword>
<dbReference type="WBParaSite" id="PSAMB.scaffold10391size4111.g33256.t1">
    <property type="protein sequence ID" value="PSAMB.scaffold10391size4111.g33256.t1"/>
    <property type="gene ID" value="PSAMB.scaffold10391size4111.g33256"/>
</dbReference>
<dbReference type="AlphaFoldDB" id="A0A914UID3"/>
<reference evidence="3" key="1">
    <citation type="submission" date="2022-11" db="UniProtKB">
        <authorList>
            <consortium name="WormBaseParasite"/>
        </authorList>
    </citation>
    <scope>IDENTIFICATION</scope>
</reference>
<evidence type="ECO:0000256" key="1">
    <source>
        <dbReference type="SAM" id="Phobius"/>
    </source>
</evidence>
<name>A0A914UID3_9BILA</name>
<dbReference type="Proteomes" id="UP000887566">
    <property type="component" value="Unplaced"/>
</dbReference>
<evidence type="ECO:0000313" key="3">
    <source>
        <dbReference type="WBParaSite" id="PSAMB.scaffold10391size4111.g33256.t1"/>
    </source>
</evidence>
<keyword evidence="1" id="KW-1133">Transmembrane helix</keyword>
<feature type="transmembrane region" description="Helical" evidence="1">
    <location>
        <begin position="39"/>
        <end position="63"/>
    </location>
</feature>
<organism evidence="2 3">
    <name type="scientific">Plectus sambesii</name>
    <dbReference type="NCBI Taxonomy" id="2011161"/>
    <lineage>
        <taxon>Eukaryota</taxon>
        <taxon>Metazoa</taxon>
        <taxon>Ecdysozoa</taxon>
        <taxon>Nematoda</taxon>
        <taxon>Chromadorea</taxon>
        <taxon>Plectida</taxon>
        <taxon>Plectina</taxon>
        <taxon>Plectoidea</taxon>
        <taxon>Plectidae</taxon>
        <taxon>Plectus</taxon>
    </lineage>
</organism>
<protein>
    <submittedName>
        <fullName evidence="3">Uncharacterized protein</fullName>
    </submittedName>
</protein>
<sequence length="72" mass="7880">MHWCHIILADDDSPLSFDSDDWLMTSFQFSLDDVCMSSMGVGVFAALNLAAIGSSAALFYASFQKPKLESII</sequence>
<evidence type="ECO:0000313" key="2">
    <source>
        <dbReference type="Proteomes" id="UP000887566"/>
    </source>
</evidence>
<keyword evidence="1" id="KW-0472">Membrane</keyword>
<keyword evidence="2" id="KW-1185">Reference proteome</keyword>